<evidence type="ECO:0000313" key="2">
    <source>
        <dbReference type="Proteomes" id="UP000053097"/>
    </source>
</evidence>
<keyword evidence="2" id="KW-1185">Reference proteome</keyword>
<reference evidence="1 2" key="1">
    <citation type="journal article" date="2014" name="Curr. Biol.">
        <title>The genome of the clonal raider ant Cerapachys biroi.</title>
        <authorList>
            <person name="Oxley P.R."/>
            <person name="Ji L."/>
            <person name="Fetter-Pruneda I."/>
            <person name="McKenzie S.K."/>
            <person name="Li C."/>
            <person name="Hu H."/>
            <person name="Zhang G."/>
            <person name="Kronauer D.J."/>
        </authorList>
    </citation>
    <scope>NUCLEOTIDE SEQUENCE [LARGE SCALE GENOMIC DNA]</scope>
</reference>
<dbReference type="EMBL" id="KK107152">
    <property type="protein sequence ID" value="EZA57188.1"/>
    <property type="molecule type" value="Genomic_DNA"/>
</dbReference>
<accession>A0A026WMP4</accession>
<dbReference type="Proteomes" id="UP000053097">
    <property type="component" value="Unassembled WGS sequence"/>
</dbReference>
<dbReference type="AlphaFoldDB" id="A0A026WMP4"/>
<organism evidence="1 2">
    <name type="scientific">Ooceraea biroi</name>
    <name type="common">Clonal raider ant</name>
    <name type="synonym">Cerapachys biroi</name>
    <dbReference type="NCBI Taxonomy" id="2015173"/>
    <lineage>
        <taxon>Eukaryota</taxon>
        <taxon>Metazoa</taxon>
        <taxon>Ecdysozoa</taxon>
        <taxon>Arthropoda</taxon>
        <taxon>Hexapoda</taxon>
        <taxon>Insecta</taxon>
        <taxon>Pterygota</taxon>
        <taxon>Neoptera</taxon>
        <taxon>Endopterygota</taxon>
        <taxon>Hymenoptera</taxon>
        <taxon>Apocrita</taxon>
        <taxon>Aculeata</taxon>
        <taxon>Formicoidea</taxon>
        <taxon>Formicidae</taxon>
        <taxon>Dorylinae</taxon>
        <taxon>Ooceraea</taxon>
    </lineage>
</organism>
<name>A0A026WMP4_OOCBI</name>
<evidence type="ECO:0000313" key="1">
    <source>
        <dbReference type="EMBL" id="EZA57188.1"/>
    </source>
</evidence>
<protein>
    <submittedName>
        <fullName evidence="1">Uncharacterized protein</fullName>
    </submittedName>
</protein>
<sequence>MIGVVVKESYIDRVLIVARLSACITRDHDREDSRKEAFSRSNIEDVIARSKPTSIQNRM</sequence>
<gene>
    <name evidence="1" type="ORF">X777_01794</name>
</gene>
<proteinExistence type="predicted"/>